<evidence type="ECO:0000256" key="1">
    <source>
        <dbReference type="SAM" id="MobiDB-lite"/>
    </source>
</evidence>
<gene>
    <name evidence="2" type="ORF">CYMTET_25451</name>
</gene>
<dbReference type="AlphaFoldDB" id="A0AAE0FTQ4"/>
<name>A0AAE0FTQ4_9CHLO</name>
<evidence type="ECO:0000313" key="2">
    <source>
        <dbReference type="EMBL" id="KAK3265897.1"/>
    </source>
</evidence>
<reference evidence="2 3" key="1">
    <citation type="journal article" date="2015" name="Genome Biol. Evol.">
        <title>Comparative Genomics of a Bacterivorous Green Alga Reveals Evolutionary Causalities and Consequences of Phago-Mixotrophic Mode of Nutrition.</title>
        <authorList>
            <person name="Burns J.A."/>
            <person name="Paasch A."/>
            <person name="Narechania A."/>
            <person name="Kim E."/>
        </authorList>
    </citation>
    <scope>NUCLEOTIDE SEQUENCE [LARGE SCALE GENOMIC DNA]</scope>
    <source>
        <strain evidence="2 3">PLY_AMNH</strain>
    </source>
</reference>
<dbReference type="Proteomes" id="UP001190700">
    <property type="component" value="Unassembled WGS sequence"/>
</dbReference>
<protein>
    <submittedName>
        <fullName evidence="2">Uncharacterized protein</fullName>
    </submittedName>
</protein>
<feature type="region of interest" description="Disordered" evidence="1">
    <location>
        <begin position="126"/>
        <end position="147"/>
    </location>
</feature>
<organism evidence="2 3">
    <name type="scientific">Cymbomonas tetramitiformis</name>
    <dbReference type="NCBI Taxonomy" id="36881"/>
    <lineage>
        <taxon>Eukaryota</taxon>
        <taxon>Viridiplantae</taxon>
        <taxon>Chlorophyta</taxon>
        <taxon>Pyramimonadophyceae</taxon>
        <taxon>Pyramimonadales</taxon>
        <taxon>Pyramimonadaceae</taxon>
        <taxon>Cymbomonas</taxon>
    </lineage>
</organism>
<comment type="caution">
    <text evidence="2">The sequence shown here is derived from an EMBL/GenBank/DDBJ whole genome shotgun (WGS) entry which is preliminary data.</text>
</comment>
<dbReference type="EMBL" id="LGRX02013609">
    <property type="protein sequence ID" value="KAK3265897.1"/>
    <property type="molecule type" value="Genomic_DNA"/>
</dbReference>
<proteinExistence type="predicted"/>
<sequence>MAKQERKQRKLARNANLLTKARRRGGEGKTMYDSPYTSSETFYQPVVSRLLLHDQRAAHDLYTIQQWVHECYTAHIKAGTVTSSAHRYSHGQQFMERDGRATDSPDSDIADLRTMVLDLKRQLAALTDSSDSPPANRGFTPRAGKASRQMTNRNGLSAYSFNEEAENSVLAARFQHAIDNDNAEEFEALCALVSAIDEYTYMTRRVDTGVLNVNTFTANVPVVSEAVKYFPAASVSFGEDWTGPPDAHPFMPPHVTRSLPLLI</sequence>
<accession>A0AAE0FTQ4</accession>
<evidence type="ECO:0000313" key="3">
    <source>
        <dbReference type="Proteomes" id="UP001190700"/>
    </source>
</evidence>
<keyword evidence="3" id="KW-1185">Reference proteome</keyword>